<evidence type="ECO:0000256" key="6">
    <source>
        <dbReference type="SAM" id="MobiDB-lite"/>
    </source>
</evidence>
<keyword evidence="3 7" id="KW-0812">Transmembrane</keyword>
<gene>
    <name evidence="8" type="ORF">JMJ58_17315</name>
</gene>
<feature type="transmembrane region" description="Helical" evidence="7">
    <location>
        <begin position="301"/>
        <end position="325"/>
    </location>
</feature>
<protein>
    <submittedName>
        <fullName evidence="8">AI-2E family transporter</fullName>
    </submittedName>
</protein>
<feature type="transmembrane region" description="Helical" evidence="7">
    <location>
        <begin position="20"/>
        <end position="50"/>
    </location>
</feature>
<dbReference type="KEGG" id="hsal:JMJ58_17315"/>
<dbReference type="PANTHER" id="PTHR21716">
    <property type="entry name" value="TRANSMEMBRANE PROTEIN"/>
    <property type="match status" value="1"/>
</dbReference>
<keyword evidence="4 7" id="KW-1133">Transmembrane helix</keyword>
<evidence type="ECO:0000256" key="2">
    <source>
        <dbReference type="ARBA" id="ARBA00009773"/>
    </source>
</evidence>
<evidence type="ECO:0000256" key="5">
    <source>
        <dbReference type="ARBA" id="ARBA00023136"/>
    </source>
</evidence>
<feature type="transmembrane region" description="Helical" evidence="7">
    <location>
        <begin position="205"/>
        <end position="226"/>
    </location>
</feature>
<evidence type="ECO:0000256" key="3">
    <source>
        <dbReference type="ARBA" id="ARBA00022692"/>
    </source>
</evidence>
<organism evidence="8 9">
    <name type="scientific">Haloterrigena salifodinae</name>
    <dbReference type="NCBI Taxonomy" id="2675099"/>
    <lineage>
        <taxon>Archaea</taxon>
        <taxon>Methanobacteriati</taxon>
        <taxon>Methanobacteriota</taxon>
        <taxon>Stenosarchaea group</taxon>
        <taxon>Halobacteria</taxon>
        <taxon>Halobacteriales</taxon>
        <taxon>Natrialbaceae</taxon>
        <taxon>Haloterrigena</taxon>
    </lineage>
</organism>
<dbReference type="Pfam" id="PF01594">
    <property type="entry name" value="AI-2E_transport"/>
    <property type="match status" value="1"/>
</dbReference>
<dbReference type="InterPro" id="IPR002549">
    <property type="entry name" value="AI-2E-like"/>
</dbReference>
<dbReference type="EMBL" id="CP069188">
    <property type="protein sequence ID" value="QRV14666.1"/>
    <property type="molecule type" value="Genomic_DNA"/>
</dbReference>
<name>A0A8T8DZQ0_9EURY</name>
<keyword evidence="5 7" id="KW-0472">Membrane</keyword>
<dbReference type="GeneID" id="62876921"/>
<feature type="transmembrane region" description="Helical" evidence="7">
    <location>
        <begin position="232"/>
        <end position="253"/>
    </location>
</feature>
<keyword evidence="9" id="KW-1185">Reference proteome</keyword>
<reference evidence="8 9" key="1">
    <citation type="submission" date="2021-01" db="EMBL/GenBank/DDBJ databases">
        <title>Genome Sequence and Methylation Pattern of Haloterrigena salifodinae BOL5-1, An Extremely Halophilic Archaeon from a Bolivian Salt Mine.</title>
        <authorList>
            <person name="DasSarma P."/>
            <person name="Anton B.P."/>
            <person name="DasSarma S.L."/>
            <person name="von Ehrenheim H.A.L."/>
            <person name="Martinez F.L."/>
            <person name="Guzman D."/>
            <person name="Roberts R.J."/>
            <person name="DasSarma S."/>
        </authorList>
    </citation>
    <scope>NUCLEOTIDE SEQUENCE [LARGE SCALE GENOMIC DNA]</scope>
    <source>
        <strain evidence="8 9">BOL5-1</strain>
    </source>
</reference>
<proteinExistence type="inferred from homology"/>
<feature type="transmembrane region" description="Helical" evidence="7">
    <location>
        <begin position="147"/>
        <end position="169"/>
    </location>
</feature>
<dbReference type="GO" id="GO:0016020">
    <property type="term" value="C:membrane"/>
    <property type="evidence" value="ECO:0007669"/>
    <property type="project" value="UniProtKB-SubCell"/>
</dbReference>
<sequence length="393" mass="41416">MPERPEPPAWVVEQPALTALALIAVVLGLLIVLPYLQYVLFGVILAYILLPLQKRLEERVRPMIAAFVSVIVALLVIVIPLLYILSVAFQQSTLLVEAIREGEIDLQMIEGALADRGYPVNLTGLYGSYQDAISTGLRGLANSALDIVGGLPGILIGLTITLFVCFALLRDGDRLIDWLYRVVPIDDKIQRELFTELDQLMQASVISNVLVAAIQAVMLGVGLAVLGIPAVVLLTVLTFVLTLLPLVGAFGVWLPVSIYLVAIGRPVAAAALAVYGLFVTVSDTYLRPALIGRTSAINSAIIVVGIFGGLITFGAVGLFVGPVVLGGAKVVLDIFARERTDGTGTGAGTVTDAPLERSQSGATDTEAADRTASNADAERDDGVDSDADDGSDA</sequence>
<dbReference type="RefSeq" id="WP_204747398.1">
    <property type="nucleotide sequence ID" value="NZ_CP069188.1"/>
</dbReference>
<feature type="compositionally biased region" description="Acidic residues" evidence="6">
    <location>
        <begin position="383"/>
        <end position="393"/>
    </location>
</feature>
<dbReference type="Proteomes" id="UP000637819">
    <property type="component" value="Chromosome"/>
</dbReference>
<comment type="similarity">
    <text evidence="2">Belongs to the autoinducer-2 exporter (AI-2E) (TC 2.A.86) family.</text>
</comment>
<dbReference type="PANTHER" id="PTHR21716:SF4">
    <property type="entry name" value="TRANSMEMBRANE PROTEIN 245"/>
    <property type="match status" value="1"/>
</dbReference>
<dbReference type="OrthoDB" id="137390at2157"/>
<evidence type="ECO:0000256" key="1">
    <source>
        <dbReference type="ARBA" id="ARBA00004141"/>
    </source>
</evidence>
<evidence type="ECO:0000256" key="4">
    <source>
        <dbReference type="ARBA" id="ARBA00022989"/>
    </source>
</evidence>
<dbReference type="AlphaFoldDB" id="A0A8T8DZQ0"/>
<feature type="region of interest" description="Disordered" evidence="6">
    <location>
        <begin position="343"/>
        <end position="393"/>
    </location>
</feature>
<comment type="subcellular location">
    <subcellularLocation>
        <location evidence="1">Membrane</location>
        <topology evidence="1">Multi-pass membrane protein</topology>
    </subcellularLocation>
</comment>
<feature type="transmembrane region" description="Helical" evidence="7">
    <location>
        <begin position="62"/>
        <end position="85"/>
    </location>
</feature>
<accession>A0A8T8DZQ0</accession>
<feature type="transmembrane region" description="Helical" evidence="7">
    <location>
        <begin position="260"/>
        <end position="281"/>
    </location>
</feature>
<evidence type="ECO:0000313" key="8">
    <source>
        <dbReference type="EMBL" id="QRV14666.1"/>
    </source>
</evidence>
<evidence type="ECO:0000256" key="7">
    <source>
        <dbReference type="SAM" id="Phobius"/>
    </source>
</evidence>
<evidence type="ECO:0000313" key="9">
    <source>
        <dbReference type="Proteomes" id="UP000637819"/>
    </source>
</evidence>